<keyword evidence="1" id="KW-0812">Transmembrane</keyword>
<evidence type="ECO:0000313" key="2">
    <source>
        <dbReference type="Proteomes" id="UP000046395"/>
    </source>
</evidence>
<keyword evidence="1" id="KW-0472">Membrane</keyword>
<organism evidence="2 3">
    <name type="scientific">Trichuris muris</name>
    <name type="common">Mouse whipworm</name>
    <dbReference type="NCBI Taxonomy" id="70415"/>
    <lineage>
        <taxon>Eukaryota</taxon>
        <taxon>Metazoa</taxon>
        <taxon>Ecdysozoa</taxon>
        <taxon>Nematoda</taxon>
        <taxon>Enoplea</taxon>
        <taxon>Dorylaimia</taxon>
        <taxon>Trichinellida</taxon>
        <taxon>Trichuridae</taxon>
        <taxon>Trichuris</taxon>
    </lineage>
</organism>
<dbReference type="AlphaFoldDB" id="A0A5S6Q6S7"/>
<evidence type="ECO:0000256" key="1">
    <source>
        <dbReference type="SAM" id="Phobius"/>
    </source>
</evidence>
<reference evidence="3" key="1">
    <citation type="submission" date="2019-12" db="UniProtKB">
        <authorList>
            <consortium name="WormBaseParasite"/>
        </authorList>
    </citation>
    <scope>IDENTIFICATION</scope>
</reference>
<accession>A0A5S6Q6S7</accession>
<keyword evidence="1" id="KW-1133">Transmembrane helix</keyword>
<keyword evidence="2" id="KW-1185">Reference proteome</keyword>
<evidence type="ECO:0000313" key="3">
    <source>
        <dbReference type="WBParaSite" id="TMUE_1000002652.1"/>
    </source>
</evidence>
<feature type="transmembrane region" description="Helical" evidence="1">
    <location>
        <begin position="61"/>
        <end position="81"/>
    </location>
</feature>
<dbReference type="Proteomes" id="UP000046395">
    <property type="component" value="Unassembled WGS sequence"/>
</dbReference>
<sequence>MQRSEHPMTDRDSVTNLNEKSVVMFDCPVWHLIIIDKTSLTGCLPICDGDHQVSFAIGTKFVILLSLLSNLTFMTIFCTCLRSTMMNRSDSREQNVIFSFRSFLPMTSTTELIFYPPVTITL</sequence>
<proteinExistence type="predicted"/>
<protein>
    <submittedName>
        <fullName evidence="3">Uncharacterized protein</fullName>
    </submittedName>
</protein>
<name>A0A5S6Q6S7_TRIMR</name>
<dbReference type="WBParaSite" id="TMUE_1000002652.1">
    <property type="protein sequence ID" value="TMUE_1000002652.1"/>
    <property type="gene ID" value="WBGene00291527"/>
</dbReference>